<dbReference type="Proteomes" id="UP001234297">
    <property type="component" value="Chromosome 11"/>
</dbReference>
<comment type="caution">
    <text evidence="1">The sequence shown here is derived from an EMBL/GenBank/DDBJ whole genome shotgun (WGS) entry which is preliminary data.</text>
</comment>
<sequence length="90" mass="10090">MALTVSRNLPTNHPPETTVHFSSAPFPPIRSLSLEFSSEFPTALTLKTHLDFGLHGVDCWSLIKSYRDIGNSLMVKFGLCHFKFNKALQV</sequence>
<proteinExistence type="predicted"/>
<organism evidence="1 2">
    <name type="scientific">Persea americana</name>
    <name type="common">Avocado</name>
    <dbReference type="NCBI Taxonomy" id="3435"/>
    <lineage>
        <taxon>Eukaryota</taxon>
        <taxon>Viridiplantae</taxon>
        <taxon>Streptophyta</taxon>
        <taxon>Embryophyta</taxon>
        <taxon>Tracheophyta</taxon>
        <taxon>Spermatophyta</taxon>
        <taxon>Magnoliopsida</taxon>
        <taxon>Magnoliidae</taxon>
        <taxon>Laurales</taxon>
        <taxon>Lauraceae</taxon>
        <taxon>Persea</taxon>
    </lineage>
</organism>
<accession>A0ACC2KRZ6</accession>
<keyword evidence="2" id="KW-1185">Reference proteome</keyword>
<name>A0ACC2KRZ6_PERAE</name>
<evidence type="ECO:0000313" key="2">
    <source>
        <dbReference type="Proteomes" id="UP001234297"/>
    </source>
</evidence>
<evidence type="ECO:0000313" key="1">
    <source>
        <dbReference type="EMBL" id="KAJ8623937.1"/>
    </source>
</evidence>
<gene>
    <name evidence="1" type="ORF">MRB53_032467</name>
</gene>
<dbReference type="EMBL" id="CM056819">
    <property type="protein sequence ID" value="KAJ8623937.1"/>
    <property type="molecule type" value="Genomic_DNA"/>
</dbReference>
<reference evidence="1 2" key="1">
    <citation type="journal article" date="2022" name="Hortic Res">
        <title>A haplotype resolved chromosomal level avocado genome allows analysis of novel avocado genes.</title>
        <authorList>
            <person name="Nath O."/>
            <person name="Fletcher S.J."/>
            <person name="Hayward A."/>
            <person name="Shaw L.M."/>
            <person name="Masouleh A.K."/>
            <person name="Furtado A."/>
            <person name="Henry R.J."/>
            <person name="Mitter N."/>
        </authorList>
    </citation>
    <scope>NUCLEOTIDE SEQUENCE [LARGE SCALE GENOMIC DNA]</scope>
    <source>
        <strain evidence="2">cv. Hass</strain>
    </source>
</reference>
<protein>
    <submittedName>
        <fullName evidence="1">Uncharacterized protein</fullName>
    </submittedName>
</protein>